<dbReference type="EMBL" id="CAUYUJ010010062">
    <property type="protein sequence ID" value="CAK0828472.1"/>
    <property type="molecule type" value="Genomic_DNA"/>
</dbReference>
<feature type="region of interest" description="Disordered" evidence="1">
    <location>
        <begin position="1"/>
        <end position="145"/>
    </location>
</feature>
<evidence type="ECO:0000313" key="3">
    <source>
        <dbReference type="Proteomes" id="UP001189429"/>
    </source>
</evidence>
<keyword evidence="3" id="KW-1185">Reference proteome</keyword>
<dbReference type="Proteomes" id="UP001189429">
    <property type="component" value="Unassembled WGS sequence"/>
</dbReference>
<protein>
    <submittedName>
        <fullName evidence="2">Uncharacterized protein</fullName>
    </submittedName>
</protein>
<evidence type="ECO:0000313" key="2">
    <source>
        <dbReference type="EMBL" id="CAK0828472.1"/>
    </source>
</evidence>
<name>A0ABN9S9A3_9DINO</name>
<reference evidence="2" key="1">
    <citation type="submission" date="2023-10" db="EMBL/GenBank/DDBJ databases">
        <authorList>
            <person name="Chen Y."/>
            <person name="Shah S."/>
            <person name="Dougan E. K."/>
            <person name="Thang M."/>
            <person name="Chan C."/>
        </authorList>
    </citation>
    <scope>NUCLEOTIDE SEQUENCE [LARGE SCALE GENOMIC DNA]</scope>
</reference>
<organism evidence="2 3">
    <name type="scientific">Prorocentrum cordatum</name>
    <dbReference type="NCBI Taxonomy" id="2364126"/>
    <lineage>
        <taxon>Eukaryota</taxon>
        <taxon>Sar</taxon>
        <taxon>Alveolata</taxon>
        <taxon>Dinophyceae</taxon>
        <taxon>Prorocentrales</taxon>
        <taxon>Prorocentraceae</taxon>
        <taxon>Prorocentrum</taxon>
    </lineage>
</organism>
<feature type="compositionally biased region" description="Low complexity" evidence="1">
    <location>
        <begin position="53"/>
        <end position="75"/>
    </location>
</feature>
<accession>A0ABN9S9A3</accession>
<sequence>MADAGPPGAGAAGPGLDEATRREKLAQVQAALKGINERIQGQRGFSGGKRARGAGSSAAASGGDAGSRAADAPSAKGKRPRSPSSSSSSDEVTITSTANTEVIITQASVRGPGRCRPRRGRRAPQAAAQKKFAAARSCRGRRRRI</sequence>
<feature type="compositionally biased region" description="Low complexity" evidence="1">
    <location>
        <begin position="123"/>
        <end position="137"/>
    </location>
</feature>
<feature type="compositionally biased region" description="Polar residues" evidence="1">
    <location>
        <begin position="90"/>
        <end position="108"/>
    </location>
</feature>
<evidence type="ECO:0000256" key="1">
    <source>
        <dbReference type="SAM" id="MobiDB-lite"/>
    </source>
</evidence>
<proteinExistence type="predicted"/>
<feature type="compositionally biased region" description="Basic residues" evidence="1">
    <location>
        <begin position="113"/>
        <end position="122"/>
    </location>
</feature>
<gene>
    <name evidence="2" type="ORF">PCOR1329_LOCUS27681</name>
</gene>
<comment type="caution">
    <text evidence="2">The sequence shown here is derived from an EMBL/GenBank/DDBJ whole genome shotgun (WGS) entry which is preliminary data.</text>
</comment>